<dbReference type="GO" id="GO:0004553">
    <property type="term" value="F:hydrolase activity, hydrolyzing O-glycosyl compounds"/>
    <property type="evidence" value="ECO:0007669"/>
    <property type="project" value="InterPro"/>
</dbReference>
<dbReference type="InterPro" id="IPR001223">
    <property type="entry name" value="Glyco_hydro18_cat"/>
</dbReference>
<dbReference type="AlphaFoldDB" id="A0A8E2LET0"/>
<dbReference type="Gene3D" id="2.30.30.40">
    <property type="entry name" value="SH3 Domains"/>
    <property type="match status" value="1"/>
</dbReference>
<dbReference type="Gene3D" id="3.10.50.10">
    <property type="match status" value="1"/>
</dbReference>
<dbReference type="InterPro" id="IPR011583">
    <property type="entry name" value="Chitinase_II/V-like_cat"/>
</dbReference>
<reference evidence="8 9" key="1">
    <citation type="submission" date="2017-01" db="EMBL/GenBank/DDBJ databases">
        <title>Draft genome sequence of Bacillus oleronius.</title>
        <authorList>
            <person name="Allam M."/>
        </authorList>
    </citation>
    <scope>NUCLEOTIDE SEQUENCE [LARGE SCALE GENOMIC DNA]</scope>
    <source>
        <strain evidence="8 9">DSM 9356</strain>
    </source>
</reference>
<evidence type="ECO:0000313" key="9">
    <source>
        <dbReference type="Proteomes" id="UP000189761"/>
    </source>
</evidence>
<dbReference type="SMART" id="SM00636">
    <property type="entry name" value="Glyco_18"/>
    <property type="match status" value="1"/>
</dbReference>
<dbReference type="InterPro" id="IPR029070">
    <property type="entry name" value="Chitinase_insertion_sf"/>
</dbReference>
<dbReference type="InterPro" id="IPR003646">
    <property type="entry name" value="SH3-like_bac-type"/>
</dbReference>
<accession>A0A8E2LET0</accession>
<dbReference type="PROSITE" id="PS01095">
    <property type="entry name" value="GH18_1"/>
    <property type="match status" value="1"/>
</dbReference>
<dbReference type="SUPFAM" id="SSF51445">
    <property type="entry name" value="(Trans)glycosidases"/>
    <property type="match status" value="1"/>
</dbReference>
<comment type="caution">
    <text evidence="8">The sequence shown here is derived from an EMBL/GenBank/DDBJ whole genome shotgun (WGS) entry which is preliminary data.</text>
</comment>
<evidence type="ECO:0000259" key="7">
    <source>
        <dbReference type="PROSITE" id="PS51910"/>
    </source>
</evidence>
<feature type="transmembrane region" description="Helical" evidence="5">
    <location>
        <begin position="16"/>
        <end position="36"/>
    </location>
</feature>
<dbReference type="EMBL" id="MTLA01000191">
    <property type="protein sequence ID" value="OOP67489.1"/>
    <property type="molecule type" value="Genomic_DNA"/>
</dbReference>
<dbReference type="PROSITE" id="PS51910">
    <property type="entry name" value="GH18_2"/>
    <property type="match status" value="1"/>
</dbReference>
<dbReference type="GO" id="GO:0005975">
    <property type="term" value="P:carbohydrate metabolic process"/>
    <property type="evidence" value="ECO:0007669"/>
    <property type="project" value="InterPro"/>
</dbReference>
<dbReference type="SMART" id="SM00287">
    <property type="entry name" value="SH3b"/>
    <property type="match status" value="1"/>
</dbReference>
<gene>
    <name evidence="8" type="ORF">BWZ43_15470</name>
</gene>
<feature type="domain" description="GH18" evidence="7">
    <location>
        <begin position="249"/>
        <end position="569"/>
    </location>
</feature>
<dbReference type="Pfam" id="PF00704">
    <property type="entry name" value="Glyco_hydro_18"/>
    <property type="match status" value="1"/>
</dbReference>
<evidence type="ECO:0000256" key="1">
    <source>
        <dbReference type="ARBA" id="ARBA00022801"/>
    </source>
</evidence>
<sequence>MATLEFRTKTKRKNKLFYGILVLLLLAAASLLFYFYPFASSEKVQYISNKNSILVNGKIQGTAVQDGNQLYVPIKIVQKNIDQSLFIENNAVILTTNQKVIRMPLNKEGFTANQVSKKTDFPIVKSINNDIYIDLKTLTKIYPIQFHITKENKVIWIEKNNEAYEKGKITVKDTRKAFLRLRTKPDLHSPYVEETKKGENIRIEKAIGEYYFVRTFEGIGGYIKKEYVTKNEKVQISTVTTDESTTSLKYNAPIHLTWEAVYTKTPNPDQLPKMPGVNIVSPTWFKLKNNQGDVANLASDSYMKWARKNGYQVWALFSNSFDPTLTKEALTHYETRTKIINQLLTYVKTYKLDGLNIDIENVSPEDGPLVTQFVRELSVYLHNEGKYVSMDITFIAKGSWSEFYERDKLAAVVDYLIVMAYDEHWASSPTAGSVASLPWVKNNLEQLLKEVPNEKLILGLPFFTRLWSEEMKDGQVSVSSKALSMDQANAWMKERNLKAQEDPETGQNYIEYKDAKTNIVYKMWLEDSLSLKKRAQLAAQYDLAGVASWARYFADDSAWLALQSSLSAFK</sequence>
<comment type="similarity">
    <text evidence="4">Belongs to the glycosyl hydrolase 18 family.</text>
</comment>
<proteinExistence type="inferred from homology"/>
<dbReference type="RefSeq" id="WP_078110630.1">
    <property type="nucleotide sequence ID" value="NZ_CP065424.1"/>
</dbReference>
<keyword evidence="5" id="KW-0812">Transmembrane</keyword>
<evidence type="ECO:0000256" key="5">
    <source>
        <dbReference type="SAM" id="Phobius"/>
    </source>
</evidence>
<protein>
    <submittedName>
        <fullName evidence="8">Peptidoglycan hydrolase</fullName>
    </submittedName>
</protein>
<dbReference type="InterPro" id="IPR001579">
    <property type="entry name" value="Glyco_hydro_18_chit_AS"/>
</dbReference>
<dbReference type="GO" id="GO:0008061">
    <property type="term" value="F:chitin binding"/>
    <property type="evidence" value="ECO:0007669"/>
    <property type="project" value="InterPro"/>
</dbReference>
<keyword evidence="5" id="KW-1133">Transmembrane helix</keyword>
<keyword evidence="5" id="KW-0472">Membrane</keyword>
<organism evidence="8 9">
    <name type="scientific">Heyndrickxia oleronia</name>
    <dbReference type="NCBI Taxonomy" id="38875"/>
    <lineage>
        <taxon>Bacteria</taxon>
        <taxon>Bacillati</taxon>
        <taxon>Bacillota</taxon>
        <taxon>Bacilli</taxon>
        <taxon>Bacillales</taxon>
        <taxon>Bacillaceae</taxon>
        <taxon>Heyndrickxia</taxon>
    </lineage>
</organism>
<evidence type="ECO:0000259" key="6">
    <source>
        <dbReference type="PROSITE" id="PS51781"/>
    </source>
</evidence>
<dbReference type="PANTHER" id="PTHR46066">
    <property type="entry name" value="CHITINASE DOMAIN-CONTAINING PROTEIN 1 FAMILY MEMBER"/>
    <property type="match status" value="1"/>
</dbReference>
<evidence type="ECO:0000313" key="8">
    <source>
        <dbReference type="EMBL" id="OOP67489.1"/>
    </source>
</evidence>
<evidence type="ECO:0000256" key="4">
    <source>
        <dbReference type="RuleBase" id="RU004453"/>
    </source>
</evidence>
<dbReference type="PROSITE" id="PS51781">
    <property type="entry name" value="SH3B"/>
    <property type="match status" value="1"/>
</dbReference>
<keyword evidence="2 3" id="KW-0326">Glycosidase</keyword>
<dbReference type="PANTHER" id="PTHR46066:SF2">
    <property type="entry name" value="CHITINASE DOMAIN-CONTAINING PROTEIN 1"/>
    <property type="match status" value="1"/>
</dbReference>
<dbReference type="Proteomes" id="UP000189761">
    <property type="component" value="Unassembled WGS sequence"/>
</dbReference>
<dbReference type="Gene3D" id="3.20.20.80">
    <property type="entry name" value="Glycosidases"/>
    <property type="match status" value="1"/>
</dbReference>
<evidence type="ECO:0000256" key="3">
    <source>
        <dbReference type="RuleBase" id="RU000489"/>
    </source>
</evidence>
<name>A0A8E2LET0_9BACI</name>
<feature type="domain" description="SH3b" evidence="6">
    <location>
        <begin position="164"/>
        <end position="232"/>
    </location>
</feature>
<keyword evidence="1 3" id="KW-0378">Hydrolase</keyword>
<evidence type="ECO:0000256" key="2">
    <source>
        <dbReference type="ARBA" id="ARBA00023295"/>
    </source>
</evidence>
<dbReference type="InterPro" id="IPR017853">
    <property type="entry name" value="GH"/>
</dbReference>
<keyword evidence="9" id="KW-1185">Reference proteome</keyword>